<name>A0A3N1NT74_9GAMM</name>
<protein>
    <submittedName>
        <fullName evidence="1">Uncharacterized protein</fullName>
    </submittedName>
</protein>
<keyword evidence="2" id="KW-1185">Reference proteome</keyword>
<evidence type="ECO:0000313" key="2">
    <source>
        <dbReference type="Proteomes" id="UP000273643"/>
    </source>
</evidence>
<evidence type="ECO:0000313" key="1">
    <source>
        <dbReference type="EMBL" id="ROQ18167.1"/>
    </source>
</evidence>
<reference evidence="1 2" key="1">
    <citation type="submission" date="2018-11" db="EMBL/GenBank/DDBJ databases">
        <title>Genomic Encyclopedia of Type Strains, Phase IV (KMG-IV): sequencing the most valuable type-strain genomes for metagenomic binning, comparative biology and taxonomic classification.</title>
        <authorList>
            <person name="Goeker M."/>
        </authorList>
    </citation>
    <scope>NUCLEOTIDE SEQUENCE [LARGE SCALE GENOMIC DNA]</scope>
    <source>
        <strain evidence="1 2">DSM 16974</strain>
    </source>
</reference>
<dbReference type="Proteomes" id="UP000273643">
    <property type="component" value="Unassembled WGS sequence"/>
</dbReference>
<dbReference type="AlphaFoldDB" id="A0A3N1NT74"/>
<dbReference type="EMBL" id="RJUK01000003">
    <property type="protein sequence ID" value="ROQ18167.1"/>
    <property type="molecule type" value="Genomic_DNA"/>
</dbReference>
<comment type="caution">
    <text evidence="1">The sequence shown here is derived from an EMBL/GenBank/DDBJ whole genome shotgun (WGS) entry which is preliminary data.</text>
</comment>
<organism evidence="1 2">
    <name type="scientific">Marinimicrobium koreense</name>
    <dbReference type="NCBI Taxonomy" id="306545"/>
    <lineage>
        <taxon>Bacteria</taxon>
        <taxon>Pseudomonadati</taxon>
        <taxon>Pseudomonadota</taxon>
        <taxon>Gammaproteobacteria</taxon>
        <taxon>Cellvibrionales</taxon>
        <taxon>Cellvibrionaceae</taxon>
        <taxon>Marinimicrobium</taxon>
    </lineage>
</organism>
<gene>
    <name evidence="1" type="ORF">EDC38_3141</name>
</gene>
<accession>A0A3N1NT74</accession>
<proteinExistence type="predicted"/>
<sequence>MEEHVKYIYLFILLAFPFESVFGENSEFEELRAASEAHLSQLDGEWLGEISGLELQGDYPDQPYKSEIIIRIDGDEVLVGAKRGDNWYEMPYDFKIIRHKTHAIVYAFAAKDAWVEAFNFTITLNSVNEMALVWSRVVNNYVLPVDDWESRGYFQGFSLLERQ</sequence>